<dbReference type="EnsemblPlants" id="Bo11619s010.1">
    <property type="protein sequence ID" value="Bo11619s010.1"/>
    <property type="gene ID" value="Bo11619s010"/>
</dbReference>
<reference evidence="1" key="1">
    <citation type="journal article" date="2014" name="Genome Biol.">
        <title>Transcriptome and methylome profiling reveals relics of genome dominance in the mesopolyploid Brassica oleracea.</title>
        <authorList>
            <person name="Parkin I.A."/>
            <person name="Koh C."/>
            <person name="Tang H."/>
            <person name="Robinson S.J."/>
            <person name="Kagale S."/>
            <person name="Clarke W.E."/>
            <person name="Town C.D."/>
            <person name="Nixon J."/>
            <person name="Krishnakumar V."/>
            <person name="Bidwell S.L."/>
            <person name="Denoeud F."/>
            <person name="Belcram H."/>
            <person name="Links M.G."/>
            <person name="Just J."/>
            <person name="Clarke C."/>
            <person name="Bender T."/>
            <person name="Huebert T."/>
            <person name="Mason A.S."/>
            <person name="Pires J.C."/>
            <person name="Barker G."/>
            <person name="Moore J."/>
            <person name="Walley P.G."/>
            <person name="Manoli S."/>
            <person name="Batley J."/>
            <person name="Edwards D."/>
            <person name="Nelson M.N."/>
            <person name="Wang X."/>
            <person name="Paterson A.H."/>
            <person name="King G."/>
            <person name="Bancroft I."/>
            <person name="Chalhoub B."/>
            <person name="Sharpe A.G."/>
        </authorList>
    </citation>
    <scope>NUCLEOTIDE SEQUENCE [LARGE SCALE GENOMIC DNA]</scope>
    <source>
        <strain evidence="1">cv. TO1000</strain>
    </source>
</reference>
<sequence>MLCSRPLCLESFSTISQRKRALSHHMTPLDLLYHVGLLLRYFLCTQGRLI</sequence>
<protein>
    <submittedName>
        <fullName evidence="1">Uncharacterized protein</fullName>
    </submittedName>
</protein>
<dbReference type="AlphaFoldDB" id="A0A0D2ZZ70"/>
<dbReference type="Gramene" id="Bo11619s010.1">
    <property type="protein sequence ID" value="Bo11619s010.1"/>
    <property type="gene ID" value="Bo11619s010"/>
</dbReference>
<evidence type="ECO:0000313" key="1">
    <source>
        <dbReference type="EnsemblPlants" id="Bo11619s010.1"/>
    </source>
</evidence>
<evidence type="ECO:0000313" key="2">
    <source>
        <dbReference type="Proteomes" id="UP000032141"/>
    </source>
</evidence>
<name>A0A0D2ZZ70_BRAOL</name>
<dbReference type="Proteomes" id="UP000032141">
    <property type="component" value="Unassembled WGS sequence"/>
</dbReference>
<keyword evidence="2" id="KW-1185">Reference proteome</keyword>
<organism evidence="1 2">
    <name type="scientific">Brassica oleracea var. oleracea</name>
    <dbReference type="NCBI Taxonomy" id="109376"/>
    <lineage>
        <taxon>Eukaryota</taxon>
        <taxon>Viridiplantae</taxon>
        <taxon>Streptophyta</taxon>
        <taxon>Embryophyta</taxon>
        <taxon>Tracheophyta</taxon>
        <taxon>Spermatophyta</taxon>
        <taxon>Magnoliopsida</taxon>
        <taxon>eudicotyledons</taxon>
        <taxon>Gunneridae</taxon>
        <taxon>Pentapetalae</taxon>
        <taxon>rosids</taxon>
        <taxon>malvids</taxon>
        <taxon>Brassicales</taxon>
        <taxon>Brassicaceae</taxon>
        <taxon>Brassiceae</taxon>
        <taxon>Brassica</taxon>
    </lineage>
</organism>
<dbReference type="HOGENOM" id="CLU_3127164_0_0_1"/>
<reference evidence="1" key="2">
    <citation type="submission" date="2015-06" db="UniProtKB">
        <authorList>
            <consortium name="EnsemblPlants"/>
        </authorList>
    </citation>
    <scope>IDENTIFICATION</scope>
</reference>
<proteinExistence type="predicted"/>
<accession>A0A0D2ZZ70</accession>